<evidence type="ECO:0000313" key="5">
    <source>
        <dbReference type="EMBL" id="CAG2231856.1"/>
    </source>
</evidence>
<feature type="domain" description="C-type lectin" evidence="4">
    <location>
        <begin position="270"/>
        <end position="332"/>
    </location>
</feature>
<dbReference type="SMART" id="SM00034">
    <property type="entry name" value="CLECT"/>
    <property type="match status" value="2"/>
</dbReference>
<dbReference type="InterPro" id="IPR016186">
    <property type="entry name" value="C-type_lectin-like/link_sf"/>
</dbReference>
<dbReference type="PROSITE" id="PS00615">
    <property type="entry name" value="C_TYPE_LECTIN_1"/>
    <property type="match status" value="1"/>
</dbReference>
<keyword evidence="6" id="KW-1185">Reference proteome</keyword>
<dbReference type="Pfam" id="PF00059">
    <property type="entry name" value="Lectin_C"/>
    <property type="match status" value="2"/>
</dbReference>
<dbReference type="SUPFAM" id="SSF56436">
    <property type="entry name" value="C-type lectin-like"/>
    <property type="match status" value="2"/>
</dbReference>
<sequence length="582" mass="65580">MVNTACVLLLVFLVGHIQRESHAGCSPGWTGSPSLTSCYIAVSAYKDMNGAKRYCFDEYNATVAAPKTETENSFISKLKSLTLLTFWTIIMEIPDELNALLAAMKLTGKEPAWTFSTSTDQVTVQLTCTKAKEQEAPSCKLKPALKSKPPSTRRRDAKRYDHWMANKTAVAPAAPIQQTTITQTEARDSVVGHVLTPTKYKGEPVGIVVNRDIVTSPYNPNKACHRLVFYTSTNDRGKRSRIDFEEGFDIDDPDLLRTPPHTHRPGDIRIGIYGNTYQNVWEYYDGNDVNLTVFSSSPFCRDYSTIEDCITMQHDGKWKVESCSTGRGFVCQKRLNFMDHCSPLGFFQHPYQDICYKKLGSEYYDDALDACEAEGLDILMPKTEEEHVFMKWYILEYINDNVWVGLTDIDQEGTFVWNKGIDTGFRAFGYGDPNNAGGDQHCVRYDSISSYNWNDWTCNLRSTVVCQTLGTSLQPAVVETTALSIISTVDFTTYCPCACDVFNITDEYIAKYIKKLQKELKVDSETLSSTIRSKTCAEDPRQSAKNIGMLGVAVLAFGFTLILFMDILSFFQKHFSSKIDRR</sequence>
<dbReference type="Gene3D" id="3.10.100.10">
    <property type="entry name" value="Mannose-Binding Protein A, subunit A"/>
    <property type="match status" value="3"/>
</dbReference>
<feature type="transmembrane region" description="Helical" evidence="2">
    <location>
        <begin position="547"/>
        <end position="571"/>
    </location>
</feature>
<dbReference type="OrthoDB" id="6096254at2759"/>
<feature type="chain" id="PRO_5035731739" description="C-type lectin domain-containing protein" evidence="3">
    <location>
        <begin position="24"/>
        <end position="582"/>
    </location>
</feature>
<name>A0A8S3TED6_MYTED</name>
<evidence type="ECO:0000256" key="3">
    <source>
        <dbReference type="SAM" id="SignalP"/>
    </source>
</evidence>
<evidence type="ECO:0000313" key="6">
    <source>
        <dbReference type="Proteomes" id="UP000683360"/>
    </source>
</evidence>
<dbReference type="AlphaFoldDB" id="A0A8S3TED6"/>
<feature type="domain" description="C-type lectin" evidence="4">
    <location>
        <begin position="351"/>
        <end position="467"/>
    </location>
</feature>
<dbReference type="PANTHER" id="PTHR22801">
    <property type="entry name" value="LITHOSTATHINE"/>
    <property type="match status" value="1"/>
</dbReference>
<evidence type="ECO:0000256" key="1">
    <source>
        <dbReference type="ARBA" id="ARBA00023157"/>
    </source>
</evidence>
<keyword evidence="1" id="KW-1015">Disulfide bond</keyword>
<keyword evidence="2" id="KW-1133">Transmembrane helix</keyword>
<dbReference type="InterPro" id="IPR001304">
    <property type="entry name" value="C-type_lectin-like"/>
</dbReference>
<evidence type="ECO:0000256" key="2">
    <source>
        <dbReference type="SAM" id="Phobius"/>
    </source>
</evidence>
<comment type="caution">
    <text evidence="5">The sequence shown here is derived from an EMBL/GenBank/DDBJ whole genome shotgun (WGS) entry which is preliminary data.</text>
</comment>
<dbReference type="EMBL" id="CAJPWZ010002160">
    <property type="protein sequence ID" value="CAG2231856.1"/>
    <property type="molecule type" value="Genomic_DNA"/>
</dbReference>
<reference evidence="5" key="1">
    <citation type="submission" date="2021-03" db="EMBL/GenBank/DDBJ databases">
        <authorList>
            <person name="Bekaert M."/>
        </authorList>
    </citation>
    <scope>NUCLEOTIDE SEQUENCE</scope>
</reference>
<accession>A0A8S3TED6</accession>
<dbReference type="CDD" id="cd00037">
    <property type="entry name" value="CLECT"/>
    <property type="match status" value="3"/>
</dbReference>
<dbReference type="PANTHER" id="PTHR22801:SF63">
    <property type="entry name" value="C-TYPE LECTIN DOMAIN-CONTAINING PROTEIN"/>
    <property type="match status" value="1"/>
</dbReference>
<keyword evidence="2" id="KW-0472">Membrane</keyword>
<organism evidence="5 6">
    <name type="scientific">Mytilus edulis</name>
    <name type="common">Blue mussel</name>
    <dbReference type="NCBI Taxonomy" id="6550"/>
    <lineage>
        <taxon>Eukaryota</taxon>
        <taxon>Metazoa</taxon>
        <taxon>Spiralia</taxon>
        <taxon>Lophotrochozoa</taxon>
        <taxon>Mollusca</taxon>
        <taxon>Bivalvia</taxon>
        <taxon>Autobranchia</taxon>
        <taxon>Pteriomorphia</taxon>
        <taxon>Mytilida</taxon>
        <taxon>Mytiloidea</taxon>
        <taxon>Mytilidae</taxon>
        <taxon>Mytilinae</taxon>
        <taxon>Mytilus</taxon>
    </lineage>
</organism>
<dbReference type="InterPro" id="IPR018378">
    <property type="entry name" value="C-type_lectin_CS"/>
</dbReference>
<keyword evidence="2" id="KW-0812">Transmembrane</keyword>
<proteinExistence type="predicted"/>
<dbReference type="InterPro" id="IPR016187">
    <property type="entry name" value="CTDL_fold"/>
</dbReference>
<keyword evidence="3" id="KW-0732">Signal</keyword>
<dbReference type="InterPro" id="IPR050801">
    <property type="entry name" value="Ca-Dep_Lectins_ImmuneDev"/>
</dbReference>
<dbReference type="Proteomes" id="UP000683360">
    <property type="component" value="Unassembled WGS sequence"/>
</dbReference>
<protein>
    <recommendedName>
        <fullName evidence="4">C-type lectin domain-containing protein</fullName>
    </recommendedName>
</protein>
<evidence type="ECO:0000259" key="4">
    <source>
        <dbReference type="PROSITE" id="PS50041"/>
    </source>
</evidence>
<gene>
    <name evidence="5" type="ORF">MEDL_44667</name>
</gene>
<dbReference type="PROSITE" id="PS50041">
    <property type="entry name" value="C_TYPE_LECTIN_2"/>
    <property type="match status" value="2"/>
</dbReference>
<feature type="signal peptide" evidence="3">
    <location>
        <begin position="1"/>
        <end position="23"/>
    </location>
</feature>